<keyword evidence="2" id="KW-1185">Reference proteome</keyword>
<dbReference type="AlphaFoldDB" id="A0A291LYW2"/>
<evidence type="ECO:0000313" key="1">
    <source>
        <dbReference type="EMBL" id="ATI41645.1"/>
    </source>
</evidence>
<accession>A0A291LYW2</accession>
<dbReference type="KEGG" id="cmag:CBW24_06285"/>
<evidence type="ECO:0000313" key="2">
    <source>
        <dbReference type="Proteomes" id="UP000219050"/>
    </source>
</evidence>
<reference evidence="1 2" key="1">
    <citation type="submission" date="2017-05" db="EMBL/GenBank/DDBJ databases">
        <title>Comparative genomic and metabolic analysis of manganese-oxidizing mechanisms in Celeribater manganoxidans DY25T: its adaption to the environment of polymetallic nodule.</title>
        <authorList>
            <person name="Wang X."/>
        </authorList>
    </citation>
    <scope>NUCLEOTIDE SEQUENCE [LARGE SCALE GENOMIC DNA]</scope>
    <source>
        <strain evidence="1 2">DY25</strain>
    </source>
</reference>
<dbReference type="EMBL" id="CP021404">
    <property type="protein sequence ID" value="ATI41645.1"/>
    <property type="molecule type" value="Genomic_DNA"/>
</dbReference>
<organism evidence="1 2">
    <name type="scientific">Pacificitalea manganoxidans</name>
    <dbReference type="NCBI Taxonomy" id="1411902"/>
    <lineage>
        <taxon>Bacteria</taxon>
        <taxon>Pseudomonadati</taxon>
        <taxon>Pseudomonadota</taxon>
        <taxon>Alphaproteobacteria</taxon>
        <taxon>Rhodobacterales</taxon>
        <taxon>Paracoccaceae</taxon>
        <taxon>Pacificitalea</taxon>
    </lineage>
</organism>
<sequence>MDETAILNLPLLMPAQAQKHVTVNEALGRLDALAQLVVESRILTAPPGIVVEGAVYAVPAGAVNAWAGAGGRLAVGLNGGWAFVTPRRGWRAWIADEGRVRVYDGGAWVAADLGLSASGAASRFEVIEFDEDITAGASHVPTATIPADVMVFAVSARVTEAITGTLSGWEMGLASDTAMFGTGMGLAVGAWTRGLMSTPMAVYAATPLRLGALGGEFAGGRVRIAVHGYSVGLPGL</sequence>
<dbReference type="OrthoDB" id="564699at2"/>
<dbReference type="InterPro" id="IPR021251">
    <property type="entry name" value="DUF2793"/>
</dbReference>
<dbReference type="Pfam" id="PF10983">
    <property type="entry name" value="DUF2793"/>
    <property type="match status" value="1"/>
</dbReference>
<dbReference type="RefSeq" id="WP_097373032.1">
    <property type="nucleotide sequence ID" value="NZ_CP021404.1"/>
</dbReference>
<name>A0A291LYW2_9RHOB</name>
<dbReference type="Proteomes" id="UP000219050">
    <property type="component" value="Chromosome"/>
</dbReference>
<proteinExistence type="predicted"/>
<protein>
    <recommendedName>
        <fullName evidence="3">DUF2793 domain-containing protein</fullName>
    </recommendedName>
</protein>
<evidence type="ECO:0008006" key="3">
    <source>
        <dbReference type="Google" id="ProtNLM"/>
    </source>
</evidence>
<gene>
    <name evidence="1" type="ORF">CBW24_06285</name>
</gene>